<reference evidence="3" key="1">
    <citation type="submission" date="2023-07" db="EMBL/GenBank/DDBJ databases">
        <title>Conexibacter stalactiti sp. nov., isolated from stalactites in a lava cave and emended description of the genus Conexibacter.</title>
        <authorList>
            <person name="Lee S.D."/>
        </authorList>
    </citation>
    <scope>NUCLEOTIDE SEQUENCE [LARGE SCALE GENOMIC DNA]</scope>
    <source>
        <strain evidence="3">KCTC 39840</strain>
    </source>
</reference>
<dbReference type="InterPro" id="IPR033932">
    <property type="entry name" value="YtcJ-like"/>
</dbReference>
<dbReference type="SUPFAM" id="SSF51556">
    <property type="entry name" value="Metallo-dependent hydrolases"/>
    <property type="match status" value="1"/>
</dbReference>
<proteinExistence type="predicted"/>
<evidence type="ECO:0000313" key="2">
    <source>
        <dbReference type="EMBL" id="MDW5596113.1"/>
    </source>
</evidence>
<comment type="caution">
    <text evidence="2">The sequence shown here is derived from an EMBL/GenBank/DDBJ whole genome shotgun (WGS) entry which is preliminary data.</text>
</comment>
<dbReference type="SUPFAM" id="SSF51338">
    <property type="entry name" value="Composite domain of metallo-dependent hydrolases"/>
    <property type="match status" value="1"/>
</dbReference>
<dbReference type="InterPro" id="IPR032466">
    <property type="entry name" value="Metal_Hydrolase"/>
</dbReference>
<feature type="domain" description="Amidohydrolase 3" evidence="1">
    <location>
        <begin position="55"/>
        <end position="533"/>
    </location>
</feature>
<dbReference type="EMBL" id="JAWSTH010000047">
    <property type="protein sequence ID" value="MDW5596113.1"/>
    <property type="molecule type" value="Genomic_DNA"/>
</dbReference>
<sequence length="535" mass="56198">MSGPQLLTGEIVTMDPRRPRVEALALDGGRVVGWGSRAEAAAALPAGTPAQALPGTVVPGLIDSHVHMLWGGRDRDRVELAGSASVAELLERIRRFAAERPDDPWIVGSAGVDAERLAERRFPTRAELDEAAGGRPLFLDRRAHDALVNSAALAAAGIGRDTPDPPGGVIERDGDGEATGLLVERPAAELVERMLPEATVADRMRWLRAIQPTFHAVGITSICDPALLPEEMLAYEASLAAGELKVRTTMMPLGDGEVDPAERIAAFQAAGVDLDREQPLLRVGPLKLFGDGGGSLATALLHEPWPGTDGYHGNLTTSREGLHAYAQWCAANGRGLGVHCVGDAAIDMVLDAFAAADAAHGPIAPLGFTLIHAYLWPSAAAIRRTRELGVLVATQAPLQWSFGRGLIERFGAEAIGRAHPFRSWLEAGVTVGGGSDGPGEKLAPLFSLWQLQARTVDGFDEPVGLDEAASAEQALALYTTGAAAITGMPRTGRLAPGCEADLAVLDVDPLRAPPAACRDGRVLKTIVGGEVVHED</sequence>
<dbReference type="PANTHER" id="PTHR22642:SF2">
    <property type="entry name" value="PROTEIN LONG AFTER FAR-RED 3"/>
    <property type="match status" value="1"/>
</dbReference>
<dbReference type="Gene3D" id="3.10.310.70">
    <property type="match status" value="1"/>
</dbReference>
<reference evidence="2 3" key="2">
    <citation type="submission" date="2023-10" db="EMBL/GenBank/DDBJ databases">
        <authorList>
            <person name="Han X.F."/>
        </authorList>
    </citation>
    <scope>NUCLEOTIDE SEQUENCE [LARGE SCALE GENOMIC DNA]</scope>
    <source>
        <strain evidence="2 3">KCTC 39840</strain>
    </source>
</reference>
<evidence type="ECO:0000259" key="1">
    <source>
        <dbReference type="Pfam" id="PF07969"/>
    </source>
</evidence>
<dbReference type="Gene3D" id="3.20.20.140">
    <property type="entry name" value="Metal-dependent hydrolases"/>
    <property type="match status" value="1"/>
</dbReference>
<name>A0ABU4HS59_9ACTN</name>
<keyword evidence="3" id="KW-1185">Reference proteome</keyword>
<keyword evidence="2" id="KW-0378">Hydrolase</keyword>
<dbReference type="RefSeq" id="WP_318598492.1">
    <property type="nucleotide sequence ID" value="NZ_JAWSTH010000047.1"/>
</dbReference>
<dbReference type="InterPro" id="IPR011059">
    <property type="entry name" value="Metal-dep_hydrolase_composite"/>
</dbReference>
<dbReference type="Gene3D" id="2.30.40.10">
    <property type="entry name" value="Urease, subunit C, domain 1"/>
    <property type="match status" value="1"/>
</dbReference>
<accession>A0ABU4HS59</accession>
<dbReference type="EC" id="3.5.-.-" evidence="2"/>
<dbReference type="Pfam" id="PF07969">
    <property type="entry name" value="Amidohydro_3"/>
    <property type="match status" value="1"/>
</dbReference>
<protein>
    <submittedName>
        <fullName evidence="2">Amidohydrolase</fullName>
        <ecNumber evidence="2">3.5.-.-</ecNumber>
    </submittedName>
</protein>
<dbReference type="PANTHER" id="PTHR22642">
    <property type="entry name" value="IMIDAZOLONEPROPIONASE"/>
    <property type="match status" value="1"/>
</dbReference>
<dbReference type="Proteomes" id="UP001284601">
    <property type="component" value="Unassembled WGS sequence"/>
</dbReference>
<organism evidence="2 3">
    <name type="scientific">Conexibacter stalactiti</name>
    <dbReference type="NCBI Taxonomy" id="1940611"/>
    <lineage>
        <taxon>Bacteria</taxon>
        <taxon>Bacillati</taxon>
        <taxon>Actinomycetota</taxon>
        <taxon>Thermoleophilia</taxon>
        <taxon>Solirubrobacterales</taxon>
        <taxon>Conexibacteraceae</taxon>
        <taxon>Conexibacter</taxon>
    </lineage>
</organism>
<dbReference type="CDD" id="cd01300">
    <property type="entry name" value="YtcJ_like"/>
    <property type="match status" value="1"/>
</dbReference>
<evidence type="ECO:0000313" key="3">
    <source>
        <dbReference type="Proteomes" id="UP001284601"/>
    </source>
</evidence>
<gene>
    <name evidence="2" type="ORF">R7226_17330</name>
</gene>
<dbReference type="GO" id="GO:0016787">
    <property type="term" value="F:hydrolase activity"/>
    <property type="evidence" value="ECO:0007669"/>
    <property type="project" value="UniProtKB-KW"/>
</dbReference>
<dbReference type="InterPro" id="IPR013108">
    <property type="entry name" value="Amidohydro_3"/>
</dbReference>